<feature type="compositionally biased region" description="Acidic residues" evidence="7">
    <location>
        <begin position="19"/>
        <end position="41"/>
    </location>
</feature>
<evidence type="ECO:0000256" key="3">
    <source>
        <dbReference type="ARBA" id="ARBA00022801"/>
    </source>
</evidence>
<evidence type="ECO:0000256" key="2">
    <source>
        <dbReference type="ARBA" id="ARBA00022723"/>
    </source>
</evidence>
<dbReference type="EMBL" id="JANEYG010000044">
    <property type="protein sequence ID" value="KAJ8916298.1"/>
    <property type="molecule type" value="Genomic_DNA"/>
</dbReference>
<gene>
    <name evidence="9" type="ORF">NQ315_016439</name>
</gene>
<dbReference type="GO" id="GO:0006508">
    <property type="term" value="P:proteolysis"/>
    <property type="evidence" value="ECO:0007669"/>
    <property type="project" value="UniProtKB-KW"/>
</dbReference>
<keyword evidence="10" id="KW-1185">Reference proteome</keyword>
<evidence type="ECO:0000256" key="6">
    <source>
        <dbReference type="ARBA" id="ARBA00061577"/>
    </source>
</evidence>
<protein>
    <recommendedName>
        <fullName evidence="8">MPN domain-containing protein</fullName>
    </recommendedName>
</protein>
<keyword evidence="4" id="KW-0862">Zinc</keyword>
<feature type="region of interest" description="Disordered" evidence="7">
    <location>
        <begin position="678"/>
        <end position="715"/>
    </location>
</feature>
<sequence length="715" mass="79748">MQSQLEAALLGHSTSLNHDDDENNYPEEETEDNEEFDEDVEGDHGKSPNKQLLPGRESSNRTVTLQMLLSAGILEPGPGSMTIEYLGQKFVGDLLEDGKIKSQETDIVFASPSAWAIACKRFINPDKKSGCGWASVKYKGRKLDAYKNVWYKKKKKEEEKVVDRESLFVDINLEQLLQRNMANSLMYQRIVVKHNTVANRTLTHDANTMVDCVPFSNLGKIQPFLVSLSTNAALLMDFHCHLTKSEVSGYLAGYWDVNGHNLQITQAFPCRCTKSDRENGQQVEMEISKTIDREKLTLVGWYHSHPFAAAAPTLRDIDAQLDYQIKMKGTSDNNYTPCIGIIISPYNYENASLESSIIAYWVIPPPETKPNEYGRPMLMSYSVIQDPVLTPNLKEEMSKCVEYYKKESDFINFNERYLSSTCYIDKLKSTLISKFPRDENETALWRFIRELLGVSLDDKDALLSIPSVSKSNTLLPNLNTPVSLNSNLMLPTDISSILFNSGKFPSASSLLGLPDPMAHSTLAANNMFLQTNLFKMQELLKPLSTSSPITGKGKSGEHKSHSASSSTPLKIPTDIKTSKPPDYPMDMLGMKNKLDFQMPELNLSKISKEYSMTDYISNLSKLSGSKQDFSFPDLTLSKSNLSDYLYGVGKQSDHGDRMAKVPKMDYSSSMLDLSVSKSSAMSESVSDAPTDLSVGMGEGTSLETNEEKPLNLAGE</sequence>
<accession>A0AAV8VQ03</accession>
<dbReference type="Gene3D" id="3.40.140.10">
    <property type="entry name" value="Cytidine Deaminase, domain 2"/>
    <property type="match status" value="1"/>
</dbReference>
<comment type="similarity">
    <text evidence="6">Belongs to the peptidase M67 family.</text>
</comment>
<evidence type="ECO:0000256" key="7">
    <source>
        <dbReference type="SAM" id="MobiDB-lite"/>
    </source>
</evidence>
<feature type="region of interest" description="Disordered" evidence="7">
    <location>
        <begin position="1"/>
        <end position="58"/>
    </location>
</feature>
<reference evidence="9 10" key="1">
    <citation type="journal article" date="2023" name="Insect Mol. Biol.">
        <title>Genome sequencing provides insights into the evolution of gene families encoding plant cell wall-degrading enzymes in longhorned beetles.</title>
        <authorList>
            <person name="Shin N.R."/>
            <person name="Okamura Y."/>
            <person name="Kirsch R."/>
            <person name="Pauchet Y."/>
        </authorList>
    </citation>
    <scope>NUCLEOTIDE SEQUENCE [LARGE SCALE GENOMIC DNA]</scope>
    <source>
        <strain evidence="9">EAD_L_NR</strain>
    </source>
</reference>
<evidence type="ECO:0000256" key="1">
    <source>
        <dbReference type="ARBA" id="ARBA00022670"/>
    </source>
</evidence>
<name>A0AAV8VQ03_9CUCU</name>
<keyword evidence="3" id="KW-0378">Hydrolase</keyword>
<dbReference type="PANTHER" id="PTHR10410">
    <property type="entry name" value="EUKARYOTIC TRANSLATION INITIATION FACTOR 3 -RELATED"/>
    <property type="match status" value="1"/>
</dbReference>
<dbReference type="InterPro" id="IPR000555">
    <property type="entry name" value="JAMM/MPN+_dom"/>
</dbReference>
<dbReference type="Pfam" id="PF18755">
    <property type="entry name" value="RAMA"/>
    <property type="match status" value="1"/>
</dbReference>
<dbReference type="PROSITE" id="PS50249">
    <property type="entry name" value="MPN"/>
    <property type="match status" value="1"/>
</dbReference>
<dbReference type="AlphaFoldDB" id="A0AAV8VQ03"/>
<evidence type="ECO:0000256" key="4">
    <source>
        <dbReference type="ARBA" id="ARBA00022833"/>
    </source>
</evidence>
<keyword evidence="1" id="KW-0645">Protease</keyword>
<dbReference type="GO" id="GO:0046872">
    <property type="term" value="F:metal ion binding"/>
    <property type="evidence" value="ECO:0007669"/>
    <property type="project" value="UniProtKB-KW"/>
</dbReference>
<evidence type="ECO:0000259" key="8">
    <source>
        <dbReference type="PROSITE" id="PS50249"/>
    </source>
</evidence>
<dbReference type="SUPFAM" id="SSF102712">
    <property type="entry name" value="JAB1/MPN domain"/>
    <property type="match status" value="1"/>
</dbReference>
<dbReference type="InterPro" id="IPR037518">
    <property type="entry name" value="MPN"/>
</dbReference>
<comment type="caution">
    <text evidence="9">The sequence shown here is derived from an EMBL/GenBank/DDBJ whole genome shotgun (WGS) entry which is preliminary data.</text>
</comment>
<organism evidence="9 10">
    <name type="scientific">Exocentrus adspersus</name>
    <dbReference type="NCBI Taxonomy" id="1586481"/>
    <lineage>
        <taxon>Eukaryota</taxon>
        <taxon>Metazoa</taxon>
        <taxon>Ecdysozoa</taxon>
        <taxon>Arthropoda</taxon>
        <taxon>Hexapoda</taxon>
        <taxon>Insecta</taxon>
        <taxon>Pterygota</taxon>
        <taxon>Neoptera</taxon>
        <taxon>Endopterygota</taxon>
        <taxon>Coleoptera</taxon>
        <taxon>Polyphaga</taxon>
        <taxon>Cucujiformia</taxon>
        <taxon>Chrysomeloidea</taxon>
        <taxon>Cerambycidae</taxon>
        <taxon>Lamiinae</taxon>
        <taxon>Acanthocinini</taxon>
        <taxon>Exocentrus</taxon>
    </lineage>
</organism>
<feature type="domain" description="MPN" evidence="8">
    <location>
        <begin position="226"/>
        <end position="362"/>
    </location>
</feature>
<dbReference type="Pfam" id="PF01398">
    <property type="entry name" value="JAB"/>
    <property type="match status" value="1"/>
</dbReference>
<feature type="region of interest" description="Disordered" evidence="7">
    <location>
        <begin position="545"/>
        <end position="583"/>
    </location>
</feature>
<dbReference type="GO" id="GO:0008237">
    <property type="term" value="F:metallopeptidase activity"/>
    <property type="evidence" value="ECO:0007669"/>
    <property type="project" value="UniProtKB-KW"/>
</dbReference>
<proteinExistence type="inferred from homology"/>
<dbReference type="Proteomes" id="UP001159042">
    <property type="component" value="Unassembled WGS sequence"/>
</dbReference>
<keyword evidence="2" id="KW-0479">Metal-binding</keyword>
<dbReference type="InterPro" id="IPR040843">
    <property type="entry name" value="RAMA"/>
</dbReference>
<evidence type="ECO:0000313" key="9">
    <source>
        <dbReference type="EMBL" id="KAJ8916298.1"/>
    </source>
</evidence>
<evidence type="ECO:0000256" key="5">
    <source>
        <dbReference type="ARBA" id="ARBA00023049"/>
    </source>
</evidence>
<dbReference type="FunFam" id="3.40.140.10:FF:000053">
    <property type="entry name" value="MPN domain-containing protein CG4751"/>
    <property type="match status" value="1"/>
</dbReference>
<keyword evidence="5" id="KW-0482">Metalloprotease</keyword>
<evidence type="ECO:0000313" key="10">
    <source>
        <dbReference type="Proteomes" id="UP001159042"/>
    </source>
</evidence>
<dbReference type="InterPro" id="IPR050242">
    <property type="entry name" value="JAMM_MPN+_peptidase_M67A"/>
</dbReference>
<dbReference type="CDD" id="cd08067">
    <property type="entry name" value="MPN_2A_DUB"/>
    <property type="match status" value="1"/>
</dbReference>